<gene>
    <name evidence="7" type="ORF">QO231_22915</name>
</gene>
<dbReference type="CDD" id="cd16914">
    <property type="entry name" value="EcfT"/>
    <property type="match status" value="1"/>
</dbReference>
<organism evidence="7 8">
    <name type="scientific">Sedimentitalea todarodis</name>
    <dbReference type="NCBI Taxonomy" id="1631240"/>
    <lineage>
        <taxon>Bacteria</taxon>
        <taxon>Pseudomonadati</taxon>
        <taxon>Pseudomonadota</taxon>
        <taxon>Alphaproteobacteria</taxon>
        <taxon>Rhodobacterales</taxon>
        <taxon>Paracoccaceae</taxon>
        <taxon>Sedimentitalea</taxon>
    </lineage>
</organism>
<evidence type="ECO:0000256" key="5">
    <source>
        <dbReference type="ARBA" id="ARBA00023136"/>
    </source>
</evidence>
<dbReference type="RefSeq" id="WP_316781969.1">
    <property type="nucleotide sequence ID" value="NZ_JASMWN010000028.1"/>
</dbReference>
<keyword evidence="3 6" id="KW-0812">Transmembrane</keyword>
<feature type="transmembrane region" description="Helical" evidence="6">
    <location>
        <begin position="66"/>
        <end position="83"/>
    </location>
</feature>
<dbReference type="Proteomes" id="UP001255416">
    <property type="component" value="Unassembled WGS sequence"/>
</dbReference>
<comment type="caution">
    <text evidence="7">The sequence shown here is derived from an EMBL/GenBank/DDBJ whole genome shotgun (WGS) entry which is preliminary data.</text>
</comment>
<evidence type="ECO:0000256" key="4">
    <source>
        <dbReference type="ARBA" id="ARBA00022989"/>
    </source>
</evidence>
<name>A0ABU3VKH5_9RHOB</name>
<dbReference type="Pfam" id="PF02361">
    <property type="entry name" value="CbiQ"/>
    <property type="match status" value="1"/>
</dbReference>
<evidence type="ECO:0000256" key="1">
    <source>
        <dbReference type="ARBA" id="ARBA00004141"/>
    </source>
</evidence>
<feature type="transmembrane region" description="Helical" evidence="6">
    <location>
        <begin position="89"/>
        <end position="107"/>
    </location>
</feature>
<evidence type="ECO:0000256" key="3">
    <source>
        <dbReference type="ARBA" id="ARBA00022692"/>
    </source>
</evidence>
<keyword evidence="5 6" id="KW-0472">Membrane</keyword>
<keyword evidence="8" id="KW-1185">Reference proteome</keyword>
<proteinExistence type="inferred from homology"/>
<dbReference type="InterPro" id="IPR003339">
    <property type="entry name" value="ABC/ECF_trnsptr_transmembrane"/>
</dbReference>
<comment type="subcellular location">
    <subcellularLocation>
        <location evidence="1">Membrane</location>
        <topology evidence="1">Multi-pass membrane protein</topology>
    </subcellularLocation>
</comment>
<comment type="similarity">
    <text evidence="2">Belongs to the CbiQ family.</text>
</comment>
<accession>A0ABU3VKH5</accession>
<evidence type="ECO:0000313" key="7">
    <source>
        <dbReference type="EMBL" id="MDU9006694.1"/>
    </source>
</evidence>
<protein>
    <submittedName>
        <fullName evidence="7">Energy-coupling factor transporter transmembrane component T</fullName>
    </submittedName>
</protein>
<evidence type="ECO:0000256" key="6">
    <source>
        <dbReference type="SAM" id="Phobius"/>
    </source>
</evidence>
<keyword evidence="4 6" id="KW-1133">Transmembrane helix</keyword>
<evidence type="ECO:0000256" key="2">
    <source>
        <dbReference type="ARBA" id="ARBA00008564"/>
    </source>
</evidence>
<dbReference type="EMBL" id="JASMWN010000028">
    <property type="protein sequence ID" value="MDU9006694.1"/>
    <property type="molecule type" value="Genomic_DNA"/>
</dbReference>
<reference evidence="8" key="1">
    <citation type="submission" date="2023-05" db="EMBL/GenBank/DDBJ databases">
        <title>Sedimentitalea sp. nov. JM2-8.</title>
        <authorList>
            <person name="Huang J."/>
        </authorList>
    </citation>
    <scope>NUCLEOTIDE SEQUENCE [LARGE SCALE GENOMIC DNA]</scope>
    <source>
        <strain evidence="8">KHS03</strain>
    </source>
</reference>
<sequence>MISLTSPVETWAHRWPAGIKLGALCGATVVLFSQEALAFHALVFAGCLLLYCLPGAVFFKSGIRRLVALWPFVALILIWHVVTGAEVEGLVVTLRLLSAVALANLVTMTTRLSQMIEVIKWLSAPLRKIGLNTRALEIGIALVVRFTPALIEKGGQLAQSWSVRSHKKPSWKIVMPFTVLAIDDAEHVADALKARGGL</sequence>
<feature type="transmembrane region" description="Helical" evidence="6">
    <location>
        <begin position="37"/>
        <end position="59"/>
    </location>
</feature>
<evidence type="ECO:0000313" key="8">
    <source>
        <dbReference type="Proteomes" id="UP001255416"/>
    </source>
</evidence>